<organism evidence="4 5">
    <name type="scientific">Sneathiella marina</name>
    <dbReference type="NCBI Taxonomy" id="2950108"/>
    <lineage>
        <taxon>Bacteria</taxon>
        <taxon>Pseudomonadati</taxon>
        <taxon>Pseudomonadota</taxon>
        <taxon>Alphaproteobacteria</taxon>
        <taxon>Sneathiellales</taxon>
        <taxon>Sneathiellaceae</taxon>
        <taxon>Sneathiella</taxon>
    </lineage>
</organism>
<dbReference type="EMBL" id="CP098747">
    <property type="protein sequence ID" value="USG60819.1"/>
    <property type="molecule type" value="Genomic_DNA"/>
</dbReference>
<dbReference type="Proteomes" id="UP001056291">
    <property type="component" value="Chromosome"/>
</dbReference>
<evidence type="ECO:0000256" key="2">
    <source>
        <dbReference type="ARBA" id="ARBA00023315"/>
    </source>
</evidence>
<dbReference type="Gene3D" id="3.40.630.30">
    <property type="match status" value="1"/>
</dbReference>
<dbReference type="PROSITE" id="PS51186">
    <property type="entry name" value="GNAT"/>
    <property type="match status" value="1"/>
</dbReference>
<protein>
    <submittedName>
        <fullName evidence="4">GNAT family N-acetyltransferase</fullName>
    </submittedName>
</protein>
<dbReference type="RefSeq" id="WP_251933699.1">
    <property type="nucleotide sequence ID" value="NZ_CP098747.1"/>
</dbReference>
<dbReference type="InterPro" id="IPR050832">
    <property type="entry name" value="Bact_Acetyltransf"/>
</dbReference>
<sequence length="156" mass="17471">MLTIKTLDDAFDNWDALLTLVHDAFSYMNDRIDPPSSVHLLDKGTLTEKAAQETVLIAYKNQKLIGCCFIKEMGEKNYLGKMAVDPDLQGTGVGEELLKAVVEKSKNAGKSVLELESRVELTEVHSFFRRFGFVQTAETAHEGYNRPTSITMQLEL</sequence>
<keyword evidence="5" id="KW-1185">Reference proteome</keyword>
<reference evidence="4" key="1">
    <citation type="submission" date="2022-06" db="EMBL/GenBank/DDBJ databases">
        <title>Sneathiella actinostolidae sp. nov., isolated from a sea anemonein the Western Pacific Ocean.</title>
        <authorList>
            <person name="Wei M.J."/>
        </authorList>
    </citation>
    <scope>NUCLEOTIDE SEQUENCE</scope>
    <source>
        <strain evidence="4">PHK-P5</strain>
    </source>
</reference>
<evidence type="ECO:0000313" key="4">
    <source>
        <dbReference type="EMBL" id="USG60819.1"/>
    </source>
</evidence>
<evidence type="ECO:0000256" key="1">
    <source>
        <dbReference type="ARBA" id="ARBA00022679"/>
    </source>
</evidence>
<dbReference type="PANTHER" id="PTHR43877:SF2">
    <property type="entry name" value="AMINOALKYLPHOSPHONATE N-ACETYLTRANSFERASE-RELATED"/>
    <property type="match status" value="1"/>
</dbReference>
<gene>
    <name evidence="4" type="ORF">NBZ79_16795</name>
</gene>
<dbReference type="PANTHER" id="PTHR43877">
    <property type="entry name" value="AMINOALKYLPHOSPHONATE N-ACETYLTRANSFERASE-RELATED-RELATED"/>
    <property type="match status" value="1"/>
</dbReference>
<dbReference type="SUPFAM" id="SSF55729">
    <property type="entry name" value="Acyl-CoA N-acyltransferases (Nat)"/>
    <property type="match status" value="1"/>
</dbReference>
<dbReference type="InterPro" id="IPR016181">
    <property type="entry name" value="Acyl_CoA_acyltransferase"/>
</dbReference>
<accession>A0ABY4W1J7</accession>
<dbReference type="CDD" id="cd04301">
    <property type="entry name" value="NAT_SF"/>
    <property type="match status" value="1"/>
</dbReference>
<name>A0ABY4W1J7_9PROT</name>
<keyword evidence="1" id="KW-0808">Transferase</keyword>
<dbReference type="InterPro" id="IPR000182">
    <property type="entry name" value="GNAT_dom"/>
</dbReference>
<evidence type="ECO:0000313" key="5">
    <source>
        <dbReference type="Proteomes" id="UP001056291"/>
    </source>
</evidence>
<feature type="domain" description="N-acetyltransferase" evidence="3">
    <location>
        <begin position="2"/>
        <end position="156"/>
    </location>
</feature>
<evidence type="ECO:0000259" key="3">
    <source>
        <dbReference type="PROSITE" id="PS51186"/>
    </source>
</evidence>
<dbReference type="Pfam" id="PF13508">
    <property type="entry name" value="Acetyltransf_7"/>
    <property type="match status" value="1"/>
</dbReference>
<keyword evidence="2" id="KW-0012">Acyltransferase</keyword>
<proteinExistence type="predicted"/>